<evidence type="ECO:0000313" key="1">
    <source>
        <dbReference type="EMBL" id="RXJ61678.1"/>
    </source>
</evidence>
<evidence type="ECO:0000313" key="2">
    <source>
        <dbReference type="Proteomes" id="UP000290191"/>
    </source>
</evidence>
<dbReference type="RefSeq" id="WP_129082776.1">
    <property type="nucleotide sequence ID" value="NZ_CP041070.1"/>
</dbReference>
<accession>A0A4V1LPM1</accession>
<proteinExistence type="predicted"/>
<gene>
    <name evidence="1" type="ORF">CRV06_12780</name>
</gene>
<sequence length="138" mass="16817">MIIKQHLLEETNDYKKYNYFEITENLEEILADDYILYKSSDFKNDSVAEELYKKNFLDKYDRKKDKEIYSLYIDDKKFEEKVKFIYSVIDYKKYINFVAKNIEIRDPLEYTIKYSILDSEGSKIEIYHISIVDISFVF</sequence>
<organism evidence="1 2">
    <name type="scientific">Halarcobacter anaerophilus</name>
    <dbReference type="NCBI Taxonomy" id="877500"/>
    <lineage>
        <taxon>Bacteria</taxon>
        <taxon>Pseudomonadati</taxon>
        <taxon>Campylobacterota</taxon>
        <taxon>Epsilonproteobacteria</taxon>
        <taxon>Campylobacterales</taxon>
        <taxon>Arcobacteraceae</taxon>
        <taxon>Halarcobacter</taxon>
    </lineage>
</organism>
<comment type="caution">
    <text evidence="1">The sequence shown here is derived from an EMBL/GenBank/DDBJ whole genome shotgun (WGS) entry which is preliminary data.</text>
</comment>
<dbReference type="OrthoDB" id="5343723at2"/>
<protein>
    <submittedName>
        <fullName evidence="1">Uncharacterized protein</fullName>
    </submittedName>
</protein>
<dbReference type="AlphaFoldDB" id="A0A4V1LPM1"/>
<dbReference type="EMBL" id="PDKO01000013">
    <property type="protein sequence ID" value="RXJ61678.1"/>
    <property type="molecule type" value="Genomic_DNA"/>
</dbReference>
<reference evidence="1 2" key="1">
    <citation type="submission" date="2017-10" db="EMBL/GenBank/DDBJ databases">
        <title>Genomics of the genus Arcobacter.</title>
        <authorList>
            <person name="Perez-Cataluna A."/>
            <person name="Figueras M.J."/>
        </authorList>
    </citation>
    <scope>NUCLEOTIDE SEQUENCE [LARGE SCALE GENOMIC DNA]</scope>
    <source>
        <strain evidence="1 2">DSM 24636</strain>
    </source>
</reference>
<keyword evidence="2" id="KW-1185">Reference proteome</keyword>
<name>A0A4V1LPM1_9BACT</name>
<dbReference type="Proteomes" id="UP000290191">
    <property type="component" value="Unassembled WGS sequence"/>
</dbReference>